<dbReference type="AlphaFoldDB" id="A0AA37HLU3"/>
<comment type="caution">
    <text evidence="2">The sequence shown here is derived from an EMBL/GenBank/DDBJ whole genome shotgun (WGS) entry which is preliminary data.</text>
</comment>
<protein>
    <submittedName>
        <fullName evidence="2">Uncharacterized protein</fullName>
    </submittedName>
</protein>
<sequence length="112" mass="11385">MDNVIRPTFGSRTTQAGSRSGPRSGAPAPTETAQLLRLLGHAGGYRVGLVEDADAPEGPVLRVVLGPEAGEVVEAVAVMPATPEGAVDAEMVGMAVLRTLEIVGEDRGPGIA</sequence>
<dbReference type="Proteomes" id="UP001055108">
    <property type="component" value="Unassembled WGS sequence"/>
</dbReference>
<gene>
    <name evidence="2" type="ORF">NBEOAGPD_1131</name>
</gene>
<organism evidence="2 3">
    <name type="scientific">Methylobacterium gregans</name>
    <dbReference type="NCBI Taxonomy" id="374424"/>
    <lineage>
        <taxon>Bacteria</taxon>
        <taxon>Pseudomonadati</taxon>
        <taxon>Pseudomonadota</taxon>
        <taxon>Alphaproteobacteria</taxon>
        <taxon>Hyphomicrobiales</taxon>
        <taxon>Methylobacteriaceae</taxon>
        <taxon>Methylobacterium</taxon>
    </lineage>
</organism>
<feature type="region of interest" description="Disordered" evidence="1">
    <location>
        <begin position="1"/>
        <end position="29"/>
    </location>
</feature>
<keyword evidence="3" id="KW-1185">Reference proteome</keyword>
<evidence type="ECO:0000313" key="3">
    <source>
        <dbReference type="Proteomes" id="UP001055108"/>
    </source>
</evidence>
<accession>A0AA37HLU3</accession>
<evidence type="ECO:0000313" key="2">
    <source>
        <dbReference type="EMBL" id="GJD77919.1"/>
    </source>
</evidence>
<reference evidence="2" key="2">
    <citation type="submission" date="2021-08" db="EMBL/GenBank/DDBJ databases">
        <authorList>
            <person name="Tani A."/>
            <person name="Ola A."/>
            <person name="Ogura Y."/>
            <person name="Katsura K."/>
            <person name="Hayashi T."/>
        </authorList>
    </citation>
    <scope>NUCLEOTIDE SEQUENCE</scope>
    <source>
        <strain evidence="2">NBRC 103626</strain>
    </source>
</reference>
<proteinExistence type="predicted"/>
<reference evidence="2" key="1">
    <citation type="journal article" date="2016" name="Front. Microbiol.">
        <title>Genome Sequence of the Piezophilic, Mesophilic Sulfate-Reducing Bacterium Desulfovibrio indicus J2T.</title>
        <authorList>
            <person name="Cao J."/>
            <person name="Maignien L."/>
            <person name="Shao Z."/>
            <person name="Alain K."/>
            <person name="Jebbar M."/>
        </authorList>
    </citation>
    <scope>NUCLEOTIDE SEQUENCE</scope>
    <source>
        <strain evidence="2">NBRC 103626</strain>
    </source>
</reference>
<name>A0AA37HLU3_9HYPH</name>
<dbReference type="EMBL" id="BPQM01000025">
    <property type="protein sequence ID" value="GJD77919.1"/>
    <property type="molecule type" value="Genomic_DNA"/>
</dbReference>
<dbReference type="RefSeq" id="WP_238301648.1">
    <property type="nucleotide sequence ID" value="NZ_BPQM01000025.1"/>
</dbReference>
<evidence type="ECO:0000256" key="1">
    <source>
        <dbReference type="SAM" id="MobiDB-lite"/>
    </source>
</evidence>